<gene>
    <name evidence="10" type="ORF">R5R33_03695</name>
</gene>
<keyword evidence="6 8" id="KW-1133">Transmembrane helix</keyword>
<keyword evidence="11" id="KW-1185">Reference proteome</keyword>
<organism evidence="10 11">
    <name type="scientific">Microbulbifer pacificus</name>
    <dbReference type="NCBI Taxonomy" id="407164"/>
    <lineage>
        <taxon>Bacteria</taxon>
        <taxon>Pseudomonadati</taxon>
        <taxon>Pseudomonadota</taxon>
        <taxon>Gammaproteobacteria</taxon>
        <taxon>Cellvibrionales</taxon>
        <taxon>Microbulbiferaceae</taxon>
        <taxon>Microbulbifer</taxon>
    </lineage>
</organism>
<evidence type="ECO:0000256" key="2">
    <source>
        <dbReference type="ARBA" id="ARBA00022448"/>
    </source>
</evidence>
<evidence type="ECO:0000256" key="5">
    <source>
        <dbReference type="ARBA" id="ARBA00022692"/>
    </source>
</evidence>
<evidence type="ECO:0000313" key="11">
    <source>
        <dbReference type="Proteomes" id="UP001302477"/>
    </source>
</evidence>
<sequence>MTPSSLLRWPASYPLALVIALMALVPVGVLFGLASDEVQLFDAHNLTVLSNTLLLMLFTVLGSVVIGVPLALLTAYVQMPWRRLWLILLAAPLAIPSYIGAFTLYAAFGRGGEIENLLGLPVPSVDGLPGATLVMILYSYPFVMLTTRASLLSLDASLVNAARTLGMTLGVSLWRVVLPRVVTGIAAGGLLVALYTLSDFGTPAIMRLDTFTRVIFVEYNAFGLSQAAMLSLQLLVIVGLVLFLESRVRGSRERPGRHLTIWPGRGQQLAIALSVVPILVLAIMLPLGVFGIWLAREGTEGFEFSYAWNSAHASFLAAIFAVVLAVPVAHAAIAGRAGRLMERMTYFGFGVPGIVMGTALVYVGLQLPFLYQTLGLLVLAYVLRFLPLAVSSVRSTAEGLDPSLVRAARVLGASPREAFQRITLPLTVRGMVAGAALVFLEAMRELPATLMLGPTGFETLATYLWRVYEAGYFGRAAIPGLLLVLMSALGLALMLSGERRAEFDVTETPHS</sequence>
<dbReference type="AlphaFoldDB" id="A0AAU0N1B6"/>
<evidence type="ECO:0000256" key="1">
    <source>
        <dbReference type="ARBA" id="ARBA00004429"/>
    </source>
</evidence>
<dbReference type="SUPFAM" id="SSF161098">
    <property type="entry name" value="MetI-like"/>
    <property type="match status" value="2"/>
</dbReference>
<feature type="transmembrane region" description="Helical" evidence="8">
    <location>
        <begin position="227"/>
        <end position="248"/>
    </location>
</feature>
<evidence type="ECO:0000256" key="8">
    <source>
        <dbReference type="RuleBase" id="RU363032"/>
    </source>
</evidence>
<feature type="transmembrane region" description="Helical" evidence="8">
    <location>
        <begin position="315"/>
        <end position="334"/>
    </location>
</feature>
<dbReference type="PROSITE" id="PS50928">
    <property type="entry name" value="ABC_TM1"/>
    <property type="match status" value="2"/>
</dbReference>
<comment type="similarity">
    <text evidence="8">Belongs to the binding-protein-dependent transport system permease family.</text>
</comment>
<dbReference type="Pfam" id="PF00528">
    <property type="entry name" value="BPD_transp_1"/>
    <property type="match status" value="2"/>
</dbReference>
<evidence type="ECO:0000256" key="6">
    <source>
        <dbReference type="ARBA" id="ARBA00022989"/>
    </source>
</evidence>
<keyword evidence="7 8" id="KW-0472">Membrane</keyword>
<reference evidence="10 11" key="1">
    <citation type="submission" date="2023-10" db="EMBL/GenBank/DDBJ databases">
        <title>Description of Microbulbifer bruguierae sp. nov., isolated from the sediments of mangrove plant Bruguiera sexangula and comparative genomic analyses of the genus Microbulbifer.</title>
        <authorList>
            <person name="Long M."/>
        </authorList>
    </citation>
    <scope>NUCLEOTIDE SEQUENCE [LARGE SCALE GENOMIC DNA]</scope>
    <source>
        <strain evidence="10 11">SPO729</strain>
    </source>
</reference>
<feature type="transmembrane region" description="Helical" evidence="8">
    <location>
        <begin position="346"/>
        <end position="363"/>
    </location>
</feature>
<feature type="transmembrane region" description="Helical" evidence="8">
    <location>
        <begin position="128"/>
        <end position="151"/>
    </location>
</feature>
<feature type="domain" description="ABC transmembrane type-1" evidence="9">
    <location>
        <begin position="307"/>
        <end position="494"/>
    </location>
</feature>
<dbReference type="Proteomes" id="UP001302477">
    <property type="component" value="Chromosome"/>
</dbReference>
<keyword evidence="3" id="KW-1003">Cell membrane</keyword>
<evidence type="ECO:0000313" key="10">
    <source>
        <dbReference type="EMBL" id="WOX06242.1"/>
    </source>
</evidence>
<feature type="transmembrane region" description="Helical" evidence="8">
    <location>
        <begin position="172"/>
        <end position="197"/>
    </location>
</feature>
<dbReference type="InterPro" id="IPR000515">
    <property type="entry name" value="MetI-like"/>
</dbReference>
<dbReference type="EMBL" id="CP137555">
    <property type="protein sequence ID" value="WOX06242.1"/>
    <property type="molecule type" value="Genomic_DNA"/>
</dbReference>
<evidence type="ECO:0000256" key="3">
    <source>
        <dbReference type="ARBA" id="ARBA00022475"/>
    </source>
</evidence>
<feature type="transmembrane region" description="Helical" evidence="8">
    <location>
        <begin position="369"/>
        <end position="386"/>
    </location>
</feature>
<keyword evidence="5 8" id="KW-0812">Transmembrane</keyword>
<feature type="transmembrane region" description="Helical" evidence="8">
    <location>
        <begin position="84"/>
        <end position="108"/>
    </location>
</feature>
<dbReference type="PANTHER" id="PTHR43357">
    <property type="entry name" value="INNER MEMBRANE ABC TRANSPORTER PERMEASE PROTEIN YDCV"/>
    <property type="match status" value="1"/>
</dbReference>
<evidence type="ECO:0000259" key="9">
    <source>
        <dbReference type="PROSITE" id="PS50928"/>
    </source>
</evidence>
<comment type="subcellular location">
    <subcellularLocation>
        <location evidence="1">Cell inner membrane</location>
        <topology evidence="1">Multi-pass membrane protein</topology>
    </subcellularLocation>
    <subcellularLocation>
        <location evidence="8">Cell membrane</location>
        <topology evidence="8">Multi-pass membrane protein</topology>
    </subcellularLocation>
</comment>
<dbReference type="GO" id="GO:0005886">
    <property type="term" value="C:plasma membrane"/>
    <property type="evidence" value="ECO:0007669"/>
    <property type="project" value="UniProtKB-SubCell"/>
</dbReference>
<protein>
    <submittedName>
        <fullName evidence="10">Iron ABC transporter permease</fullName>
    </submittedName>
</protein>
<keyword evidence="4" id="KW-0997">Cell inner membrane</keyword>
<dbReference type="PANTHER" id="PTHR43357:SF3">
    <property type="entry name" value="FE(3+)-TRANSPORT SYSTEM PERMEASE PROTEIN FBPB 2"/>
    <property type="match status" value="1"/>
</dbReference>
<dbReference type="CDD" id="cd06261">
    <property type="entry name" value="TM_PBP2"/>
    <property type="match status" value="2"/>
</dbReference>
<accession>A0AAU0N1B6</accession>
<evidence type="ECO:0000256" key="4">
    <source>
        <dbReference type="ARBA" id="ARBA00022519"/>
    </source>
</evidence>
<proteinExistence type="inferred from homology"/>
<feature type="transmembrane region" description="Helical" evidence="8">
    <location>
        <begin position="472"/>
        <end position="495"/>
    </location>
</feature>
<feature type="transmembrane region" description="Helical" evidence="8">
    <location>
        <begin position="12"/>
        <end position="33"/>
    </location>
</feature>
<dbReference type="InterPro" id="IPR035906">
    <property type="entry name" value="MetI-like_sf"/>
</dbReference>
<dbReference type="RefSeq" id="WP_318954700.1">
    <property type="nucleotide sequence ID" value="NZ_CP137555.1"/>
</dbReference>
<feature type="transmembrane region" description="Helical" evidence="8">
    <location>
        <begin position="53"/>
        <end position="77"/>
    </location>
</feature>
<evidence type="ECO:0000256" key="7">
    <source>
        <dbReference type="ARBA" id="ARBA00023136"/>
    </source>
</evidence>
<feature type="domain" description="ABC transmembrane type-1" evidence="9">
    <location>
        <begin position="49"/>
        <end position="245"/>
    </location>
</feature>
<dbReference type="KEGG" id="mpaf:R5R33_03695"/>
<name>A0AAU0N1B6_9GAMM</name>
<dbReference type="Gene3D" id="1.10.3720.10">
    <property type="entry name" value="MetI-like"/>
    <property type="match status" value="2"/>
</dbReference>
<keyword evidence="2 8" id="KW-0813">Transport</keyword>
<dbReference type="GO" id="GO:0055085">
    <property type="term" value="P:transmembrane transport"/>
    <property type="evidence" value="ECO:0007669"/>
    <property type="project" value="InterPro"/>
</dbReference>
<feature type="transmembrane region" description="Helical" evidence="8">
    <location>
        <begin position="269"/>
        <end position="295"/>
    </location>
</feature>